<gene>
    <name evidence="2" type="ORF">A2431_00465</name>
</gene>
<dbReference type="Proteomes" id="UP000177697">
    <property type="component" value="Unassembled WGS sequence"/>
</dbReference>
<evidence type="ECO:0008006" key="4">
    <source>
        <dbReference type="Google" id="ProtNLM"/>
    </source>
</evidence>
<evidence type="ECO:0000256" key="1">
    <source>
        <dbReference type="SAM" id="Phobius"/>
    </source>
</evidence>
<evidence type="ECO:0000313" key="2">
    <source>
        <dbReference type="EMBL" id="OHB14668.1"/>
    </source>
</evidence>
<protein>
    <recommendedName>
        <fullName evidence="4">Hemolysin</fullName>
    </recommendedName>
</protein>
<dbReference type="PANTHER" id="PTHR38008">
    <property type="entry name" value="HEMOLYSIN-RELATED"/>
    <property type="match status" value="1"/>
</dbReference>
<organism evidence="2 3">
    <name type="scientific">Candidatus Zambryskibacteria bacterium RIFOXYC1_FULL_39_10</name>
    <dbReference type="NCBI Taxonomy" id="1802779"/>
    <lineage>
        <taxon>Bacteria</taxon>
        <taxon>Candidatus Zambryskiibacteriota</taxon>
    </lineage>
</organism>
<accession>A0A1G2UZ64</accession>
<dbReference type="InterPro" id="IPR005590">
    <property type="entry name" value="DUF333"/>
</dbReference>
<sequence>MKKFIKKNWFKIVVVVIVIILISLILSSKFSVQNKDETGTRIANPASVNCIENGGKLAIVDKPEGQIGMCTFSDGIVCEEWAYFRGECQKN</sequence>
<keyword evidence="1" id="KW-0812">Transmembrane</keyword>
<comment type="caution">
    <text evidence="2">The sequence shown here is derived from an EMBL/GenBank/DDBJ whole genome shotgun (WGS) entry which is preliminary data.</text>
</comment>
<dbReference type="Pfam" id="PF03891">
    <property type="entry name" value="DUF333"/>
    <property type="match status" value="1"/>
</dbReference>
<proteinExistence type="predicted"/>
<feature type="transmembrane region" description="Helical" evidence="1">
    <location>
        <begin position="12"/>
        <end position="32"/>
    </location>
</feature>
<evidence type="ECO:0000313" key="3">
    <source>
        <dbReference type="Proteomes" id="UP000177697"/>
    </source>
</evidence>
<dbReference type="AlphaFoldDB" id="A0A1G2UZ64"/>
<keyword evidence="1" id="KW-0472">Membrane</keyword>
<reference evidence="2 3" key="1">
    <citation type="journal article" date="2016" name="Nat. Commun.">
        <title>Thousands of microbial genomes shed light on interconnected biogeochemical processes in an aquifer system.</title>
        <authorList>
            <person name="Anantharaman K."/>
            <person name="Brown C.T."/>
            <person name="Hug L.A."/>
            <person name="Sharon I."/>
            <person name="Castelle C.J."/>
            <person name="Probst A.J."/>
            <person name="Thomas B.C."/>
            <person name="Singh A."/>
            <person name="Wilkins M.J."/>
            <person name="Karaoz U."/>
            <person name="Brodie E.L."/>
            <person name="Williams K.H."/>
            <person name="Hubbard S.S."/>
            <person name="Banfield J.F."/>
        </authorList>
    </citation>
    <scope>NUCLEOTIDE SEQUENCE [LARGE SCALE GENOMIC DNA]</scope>
</reference>
<dbReference type="EMBL" id="MHWW01000017">
    <property type="protein sequence ID" value="OHB14668.1"/>
    <property type="molecule type" value="Genomic_DNA"/>
</dbReference>
<dbReference type="PANTHER" id="PTHR38008:SF2">
    <property type="entry name" value="HEMOLYSIN"/>
    <property type="match status" value="1"/>
</dbReference>
<name>A0A1G2UZ64_9BACT</name>
<keyword evidence="1" id="KW-1133">Transmembrane helix</keyword>